<name>A0A179FZL1_METCM</name>
<dbReference type="PRINTS" id="PR00111">
    <property type="entry name" value="ABHYDROLASE"/>
</dbReference>
<feature type="domain" description="AB hydrolase-1" evidence="1">
    <location>
        <begin position="108"/>
        <end position="219"/>
    </location>
</feature>
<dbReference type="STRING" id="1380566.A0A179FZL1"/>
<evidence type="ECO:0000259" key="1">
    <source>
        <dbReference type="Pfam" id="PF00561"/>
    </source>
</evidence>
<dbReference type="GO" id="GO:0016787">
    <property type="term" value="F:hydrolase activity"/>
    <property type="evidence" value="ECO:0007669"/>
    <property type="project" value="UniProtKB-KW"/>
</dbReference>
<protein>
    <submittedName>
        <fullName evidence="2">Alpha/beta hydrolase</fullName>
    </submittedName>
</protein>
<accession>A0A179FZL1</accession>
<dbReference type="KEGG" id="pchm:VFPPC_03449"/>
<dbReference type="Proteomes" id="UP000078397">
    <property type="component" value="Unassembled WGS sequence"/>
</dbReference>
<keyword evidence="3" id="KW-1185">Reference proteome</keyword>
<evidence type="ECO:0000313" key="3">
    <source>
        <dbReference type="Proteomes" id="UP000078397"/>
    </source>
</evidence>
<comment type="caution">
    <text evidence="2">The sequence shown here is derived from an EMBL/GenBank/DDBJ whole genome shotgun (WGS) entry which is preliminary data.</text>
</comment>
<dbReference type="InterPro" id="IPR000073">
    <property type="entry name" value="AB_hydrolase_1"/>
</dbReference>
<dbReference type="OrthoDB" id="408373at2759"/>
<dbReference type="SUPFAM" id="SSF53474">
    <property type="entry name" value="alpha/beta-Hydrolases"/>
    <property type="match status" value="1"/>
</dbReference>
<dbReference type="InterPro" id="IPR029058">
    <property type="entry name" value="AB_hydrolase_fold"/>
</dbReference>
<evidence type="ECO:0000313" key="2">
    <source>
        <dbReference type="EMBL" id="OAQ71094.1"/>
    </source>
</evidence>
<dbReference type="Pfam" id="PF00561">
    <property type="entry name" value="Abhydrolase_1"/>
    <property type="match status" value="1"/>
</dbReference>
<dbReference type="GeneID" id="28846942"/>
<proteinExistence type="predicted"/>
<keyword evidence="2" id="KW-0378">Hydrolase</keyword>
<dbReference type="EMBL" id="LSBJ02000002">
    <property type="protein sequence ID" value="OAQ71094.1"/>
    <property type="molecule type" value="Genomic_DNA"/>
</dbReference>
<dbReference type="RefSeq" id="XP_018147631.1">
    <property type="nucleotide sequence ID" value="XM_018282948.1"/>
</dbReference>
<dbReference type="PANTHER" id="PTHR43689:SF8">
    <property type="entry name" value="ALPHA_BETA-HYDROLASES SUPERFAMILY PROTEIN"/>
    <property type="match status" value="1"/>
</dbReference>
<gene>
    <name evidence="2" type="ORF">VFPPC_03449</name>
</gene>
<sequence length="405" mass="44551">MAQFHYEFRTSRTIDYAILTGAACLSTYWYLRPILNPGDPVKPRRVIRSKARDAAELALTDTPSGSSGCRRKLDLPYPPDVFPGGRTVETAYGIIKVFEWGPEHGEKVLLLHGIGTPCVALGDMAKEFVRKGCRVMLFDLFGRGYSDSPSDLLYDDRLYTTQILLALASSPIPWTGSSAFHIVGYSLGGALSASFAAYHPNLLRSATLICPGGLVRPSHVSLKSRILYSEGLLPSWLINRLARHRLEPQPGTASADVPDPSGEGDDLQDVDFDQVPVCAEDATGPKVGDVVKWQLRNNEGFVPAYMSTIRNAPIYGQHEGVWRRLSEQLALRRQDGRIPGLEGGRICLILAERDPIVVKEEWIADSFTVLGEDAVDIRVLKGGHEIAISKGREVANVAMAAWRRQ</sequence>
<dbReference type="AlphaFoldDB" id="A0A179FZL1"/>
<reference evidence="2 3" key="1">
    <citation type="journal article" date="2016" name="PLoS Pathog.">
        <title>Biosynthesis of antibiotic leucinostatins in bio-control fungus Purpureocillium lilacinum and their inhibition on phytophthora revealed by genome mining.</title>
        <authorList>
            <person name="Wang G."/>
            <person name="Liu Z."/>
            <person name="Lin R."/>
            <person name="Li E."/>
            <person name="Mao Z."/>
            <person name="Ling J."/>
            <person name="Yang Y."/>
            <person name="Yin W.B."/>
            <person name="Xie B."/>
        </authorList>
    </citation>
    <scope>NUCLEOTIDE SEQUENCE [LARGE SCALE GENOMIC DNA]</scope>
    <source>
        <strain evidence="2">170</strain>
    </source>
</reference>
<dbReference type="PANTHER" id="PTHR43689">
    <property type="entry name" value="HYDROLASE"/>
    <property type="match status" value="1"/>
</dbReference>
<organism evidence="2 3">
    <name type="scientific">Pochonia chlamydosporia 170</name>
    <dbReference type="NCBI Taxonomy" id="1380566"/>
    <lineage>
        <taxon>Eukaryota</taxon>
        <taxon>Fungi</taxon>
        <taxon>Dikarya</taxon>
        <taxon>Ascomycota</taxon>
        <taxon>Pezizomycotina</taxon>
        <taxon>Sordariomycetes</taxon>
        <taxon>Hypocreomycetidae</taxon>
        <taxon>Hypocreales</taxon>
        <taxon>Clavicipitaceae</taxon>
        <taxon>Pochonia</taxon>
    </lineage>
</organism>
<dbReference type="Gene3D" id="3.40.50.1820">
    <property type="entry name" value="alpha/beta hydrolase"/>
    <property type="match status" value="1"/>
</dbReference>